<dbReference type="NCBIfam" id="TIGR01643">
    <property type="entry name" value="YD_repeat_2x"/>
    <property type="match status" value="1"/>
</dbReference>
<accession>A0A4R4QEJ8</accession>
<dbReference type="Pfam" id="PF00400">
    <property type="entry name" value="WD40"/>
    <property type="match status" value="1"/>
</dbReference>
<dbReference type="AlphaFoldDB" id="A0A4R4QEJ8"/>
<dbReference type="InterPro" id="IPR001680">
    <property type="entry name" value="WD40_rpt"/>
</dbReference>
<protein>
    <submittedName>
        <fullName evidence="1">WD40 repeat domain-containing protein</fullName>
    </submittedName>
</protein>
<sequence length="329" mass="34881">MAVPDQRSTSENMTSWRETVVPGAGEPTALAWGPDGLLSVGWHTAEDGEVVYVYDPAGHIIGDLEPDGLVHALAWSPEGRLTVAGGDDGAGRGFATHYDPSGRVEHCVLPPSIERILSASWGADRQLALGGEIVDTTGGVVLVLDEDFHQEAVEMAVFGQGVRSISWSTDGLLAAGVHDPGQGRIGVHLWNRGCYGAPAGQFEASSPYPQISLAWSPDGILAWGWNQQDDDGRQSAVLATWDLRTGSGPNTADKYEGWLDTLAWSPDGRLATGGWRSQPQGSGVSVREPGGVTLTHLRNFPARLVSWAPDERLAVASSGADLSIFRPST</sequence>
<comment type="caution">
    <text evidence="1">The sequence shown here is derived from an EMBL/GenBank/DDBJ whole genome shotgun (WGS) entry which is preliminary data.</text>
</comment>
<dbReference type="Proteomes" id="UP000295075">
    <property type="component" value="Unassembled WGS sequence"/>
</dbReference>
<dbReference type="OrthoDB" id="3713209at2"/>
<proteinExistence type="predicted"/>
<reference evidence="1 2" key="1">
    <citation type="submission" date="2019-03" db="EMBL/GenBank/DDBJ databases">
        <title>Draft genome sequences of novel Actinobacteria.</title>
        <authorList>
            <person name="Sahin N."/>
            <person name="Ay H."/>
            <person name="Saygin H."/>
        </authorList>
    </citation>
    <scope>NUCLEOTIDE SEQUENCE [LARGE SCALE GENOMIC DNA]</scope>
    <source>
        <strain evidence="1 2">JCM 30547</strain>
    </source>
</reference>
<dbReference type="EMBL" id="SMKA01000010">
    <property type="protein sequence ID" value="TDC34021.1"/>
    <property type="molecule type" value="Genomic_DNA"/>
</dbReference>
<dbReference type="Gene3D" id="2.130.10.10">
    <property type="entry name" value="YVTN repeat-like/Quinoprotein amine dehydrogenase"/>
    <property type="match status" value="2"/>
</dbReference>
<gene>
    <name evidence="1" type="ORF">E1261_04765</name>
</gene>
<organism evidence="1 2">
    <name type="scientific">Kribbella albertanoniae</name>
    <dbReference type="NCBI Taxonomy" id="1266829"/>
    <lineage>
        <taxon>Bacteria</taxon>
        <taxon>Bacillati</taxon>
        <taxon>Actinomycetota</taxon>
        <taxon>Actinomycetes</taxon>
        <taxon>Propionibacteriales</taxon>
        <taxon>Kribbellaceae</taxon>
        <taxon>Kribbella</taxon>
    </lineage>
</organism>
<keyword evidence="2" id="KW-1185">Reference proteome</keyword>
<dbReference type="InterPro" id="IPR015943">
    <property type="entry name" value="WD40/YVTN_repeat-like_dom_sf"/>
</dbReference>
<dbReference type="InterPro" id="IPR006530">
    <property type="entry name" value="YD"/>
</dbReference>
<evidence type="ECO:0000313" key="1">
    <source>
        <dbReference type="EMBL" id="TDC34021.1"/>
    </source>
</evidence>
<evidence type="ECO:0000313" key="2">
    <source>
        <dbReference type="Proteomes" id="UP000295075"/>
    </source>
</evidence>
<dbReference type="SUPFAM" id="SSF69322">
    <property type="entry name" value="Tricorn protease domain 2"/>
    <property type="match status" value="1"/>
</dbReference>
<name>A0A4R4QEJ8_9ACTN</name>